<keyword evidence="3" id="KW-1185">Reference proteome</keyword>
<feature type="compositionally biased region" description="Basic and acidic residues" evidence="1">
    <location>
        <begin position="1"/>
        <end position="32"/>
    </location>
</feature>
<organism evidence="3">
    <name type="scientific">Caenorhabditis remanei</name>
    <name type="common">Caenorhabditis vulgaris</name>
    <dbReference type="NCBI Taxonomy" id="31234"/>
    <lineage>
        <taxon>Eukaryota</taxon>
        <taxon>Metazoa</taxon>
        <taxon>Ecdysozoa</taxon>
        <taxon>Nematoda</taxon>
        <taxon>Chromadorea</taxon>
        <taxon>Rhabditida</taxon>
        <taxon>Rhabditina</taxon>
        <taxon>Rhabditomorpha</taxon>
        <taxon>Rhabditoidea</taxon>
        <taxon>Rhabditidae</taxon>
        <taxon>Peloderinae</taxon>
        <taxon>Caenorhabditis</taxon>
    </lineage>
</organism>
<dbReference type="EMBL" id="DS268409">
    <property type="protein sequence ID" value="EFO95613.1"/>
    <property type="molecule type" value="Genomic_DNA"/>
</dbReference>
<protein>
    <submittedName>
        <fullName evidence="2">Uncharacterized protein</fullName>
    </submittedName>
</protein>
<gene>
    <name evidence="2" type="ORF">CRE_09298</name>
</gene>
<proteinExistence type="predicted"/>
<feature type="region of interest" description="Disordered" evidence="1">
    <location>
        <begin position="1"/>
        <end position="73"/>
    </location>
</feature>
<sequence>MSEKASESTREKEQKQEKGKQTVTETEKEKSSKSLITQTKSAGPSKFSKRKISTSLEKNEESGKRTKPDCETVPVERMELPLNLFKSIILNNISKEEDDTNSIQLDNILDWFKNFVSTLSSSALQNIKIMINEAKDKFDNKGYRVPLDNFTILMKNIYYSIVAFS</sequence>
<accession>E3LI21</accession>
<dbReference type="Proteomes" id="UP000008281">
    <property type="component" value="Unassembled WGS sequence"/>
</dbReference>
<dbReference type="AlphaFoldDB" id="E3LI21"/>
<evidence type="ECO:0000313" key="2">
    <source>
        <dbReference type="EMBL" id="EFO95613.1"/>
    </source>
</evidence>
<reference evidence="2" key="1">
    <citation type="submission" date="2007-07" db="EMBL/GenBank/DDBJ databases">
        <title>PCAP assembly of the Caenorhabditis remanei genome.</title>
        <authorList>
            <consortium name="The Caenorhabditis remanei Sequencing Consortium"/>
            <person name="Wilson R.K."/>
        </authorList>
    </citation>
    <scope>NUCLEOTIDE SEQUENCE [LARGE SCALE GENOMIC DNA]</scope>
    <source>
        <strain evidence="2">PB4641</strain>
    </source>
</reference>
<name>E3LI21_CAERE</name>
<feature type="compositionally biased region" description="Basic and acidic residues" evidence="1">
    <location>
        <begin position="57"/>
        <end position="73"/>
    </location>
</feature>
<dbReference type="HOGENOM" id="CLU_1612344_0_0_1"/>
<evidence type="ECO:0000256" key="1">
    <source>
        <dbReference type="SAM" id="MobiDB-lite"/>
    </source>
</evidence>
<evidence type="ECO:0000313" key="3">
    <source>
        <dbReference type="Proteomes" id="UP000008281"/>
    </source>
</evidence>